<dbReference type="InterPro" id="IPR048148">
    <property type="entry name" value="Prot_kin_PA4780"/>
</dbReference>
<comment type="catalytic activity">
    <reaction evidence="10">
        <text>L-threonyl-[protein] + ATP = O-phospho-L-threonyl-[protein] + ADP + H(+)</text>
        <dbReference type="Rhea" id="RHEA:46608"/>
        <dbReference type="Rhea" id="RHEA-COMP:11060"/>
        <dbReference type="Rhea" id="RHEA-COMP:11605"/>
        <dbReference type="ChEBI" id="CHEBI:15378"/>
        <dbReference type="ChEBI" id="CHEBI:30013"/>
        <dbReference type="ChEBI" id="CHEBI:30616"/>
        <dbReference type="ChEBI" id="CHEBI:61977"/>
        <dbReference type="ChEBI" id="CHEBI:456216"/>
        <dbReference type="EC" id="2.7.11.1"/>
    </reaction>
</comment>
<evidence type="ECO:0000256" key="10">
    <source>
        <dbReference type="ARBA" id="ARBA00047899"/>
    </source>
</evidence>
<dbReference type="EC" id="2.7.11.1" evidence="2"/>
<dbReference type="SUPFAM" id="SSF56112">
    <property type="entry name" value="Protein kinase-like (PK-like)"/>
    <property type="match status" value="1"/>
</dbReference>
<dbReference type="KEGG" id="nlc:EBAPG3_006890"/>
<dbReference type="GO" id="GO:0005524">
    <property type="term" value="F:ATP binding"/>
    <property type="evidence" value="ECO:0007669"/>
    <property type="project" value="UniProtKB-KW"/>
</dbReference>
<organism evidence="13 14">
    <name type="scientific">Nitrosospira lacus</name>
    <dbReference type="NCBI Taxonomy" id="1288494"/>
    <lineage>
        <taxon>Bacteria</taxon>
        <taxon>Pseudomonadati</taxon>
        <taxon>Pseudomonadota</taxon>
        <taxon>Betaproteobacteria</taxon>
        <taxon>Nitrosomonadales</taxon>
        <taxon>Nitrosomonadaceae</taxon>
        <taxon>Nitrosospira</taxon>
    </lineage>
</organism>
<dbReference type="InterPro" id="IPR018935">
    <property type="entry name" value="RIO_kinase_CS"/>
</dbReference>
<evidence type="ECO:0000256" key="7">
    <source>
        <dbReference type="ARBA" id="ARBA00022777"/>
    </source>
</evidence>
<keyword evidence="7 13" id="KW-0418">Kinase</keyword>
<dbReference type="InterPro" id="IPR051272">
    <property type="entry name" value="RIO-type_Ser/Thr_kinase"/>
</dbReference>
<keyword evidence="3" id="KW-0723">Serine/threonine-protein kinase</keyword>
<dbReference type="InterPro" id="IPR011009">
    <property type="entry name" value="Kinase-like_dom_sf"/>
</dbReference>
<protein>
    <recommendedName>
        <fullName evidence="2">non-specific serine/threonine protein kinase</fullName>
        <ecNumber evidence="2">2.7.11.1</ecNumber>
    </recommendedName>
</protein>
<evidence type="ECO:0000313" key="13">
    <source>
        <dbReference type="EMBL" id="ARO87517.1"/>
    </source>
</evidence>
<dbReference type="InterPro" id="IPR000687">
    <property type="entry name" value="RIO_kinase"/>
</dbReference>
<feature type="domain" description="RIO kinase" evidence="12">
    <location>
        <begin position="5"/>
        <end position="231"/>
    </location>
</feature>
<evidence type="ECO:0000256" key="8">
    <source>
        <dbReference type="ARBA" id="ARBA00022840"/>
    </source>
</evidence>
<dbReference type="Proteomes" id="UP000012179">
    <property type="component" value="Chromosome"/>
</dbReference>
<reference evidence="13 14" key="1">
    <citation type="journal article" date="2015" name="Int. J. Syst. Evol. Microbiol.">
        <title>Nitrosospira lacus sp. nov., a psychrotolerant, ammonia-oxidizing bacterium from sandy lake sediment.</title>
        <authorList>
            <person name="Urakawa H."/>
            <person name="Garcia J.C."/>
            <person name="Nielsen J.L."/>
            <person name="Le V.Q."/>
            <person name="Kozlowski J.A."/>
            <person name="Stein L.Y."/>
            <person name="Lim C.K."/>
            <person name="Pommerening-Roser A."/>
            <person name="Martens-Habbena W."/>
            <person name="Stahl D.A."/>
            <person name="Klotz M.G."/>
        </authorList>
    </citation>
    <scope>NUCLEOTIDE SEQUENCE [LARGE SCALE GENOMIC DNA]</scope>
    <source>
        <strain evidence="13 14">APG3</strain>
    </source>
</reference>
<evidence type="ECO:0000256" key="11">
    <source>
        <dbReference type="ARBA" id="ARBA00048679"/>
    </source>
</evidence>
<keyword evidence="8" id="KW-0067">ATP-binding</keyword>
<dbReference type="RefSeq" id="WP_085921952.1">
    <property type="nucleotide sequence ID" value="NZ_CP021106.3"/>
</dbReference>
<evidence type="ECO:0000256" key="3">
    <source>
        <dbReference type="ARBA" id="ARBA00022527"/>
    </source>
</evidence>
<evidence type="ECO:0000256" key="4">
    <source>
        <dbReference type="ARBA" id="ARBA00022679"/>
    </source>
</evidence>
<dbReference type="NCBIfam" id="NF041645">
    <property type="entry name" value="prot_kin_PA4780"/>
    <property type="match status" value="1"/>
</dbReference>
<dbReference type="eggNOG" id="COG1718">
    <property type="taxonomic scope" value="Bacteria"/>
</dbReference>
<comment type="similarity">
    <text evidence="1">Belongs to the protein kinase superfamily. RIO-type Ser/Thr kinase family.</text>
</comment>
<dbReference type="Gene3D" id="3.30.200.20">
    <property type="entry name" value="Phosphorylase Kinase, domain 1"/>
    <property type="match status" value="1"/>
</dbReference>
<evidence type="ECO:0000256" key="5">
    <source>
        <dbReference type="ARBA" id="ARBA00022723"/>
    </source>
</evidence>
<keyword evidence="9" id="KW-0460">Magnesium</keyword>
<accession>A0A1W6SP00</accession>
<name>A0A1W6SP00_9PROT</name>
<dbReference type="OrthoDB" id="9795258at2"/>
<gene>
    <name evidence="13" type="ORF">EBAPG3_006890</name>
</gene>
<evidence type="ECO:0000256" key="6">
    <source>
        <dbReference type="ARBA" id="ARBA00022741"/>
    </source>
</evidence>
<comment type="catalytic activity">
    <reaction evidence="11">
        <text>L-seryl-[protein] + ATP = O-phospho-L-seryl-[protein] + ADP + H(+)</text>
        <dbReference type="Rhea" id="RHEA:17989"/>
        <dbReference type="Rhea" id="RHEA-COMP:9863"/>
        <dbReference type="Rhea" id="RHEA-COMP:11604"/>
        <dbReference type="ChEBI" id="CHEBI:15378"/>
        <dbReference type="ChEBI" id="CHEBI:29999"/>
        <dbReference type="ChEBI" id="CHEBI:30616"/>
        <dbReference type="ChEBI" id="CHEBI:83421"/>
        <dbReference type="ChEBI" id="CHEBI:456216"/>
        <dbReference type="EC" id="2.7.11.1"/>
    </reaction>
</comment>
<evidence type="ECO:0000256" key="9">
    <source>
        <dbReference type="ARBA" id="ARBA00022842"/>
    </source>
</evidence>
<dbReference type="PANTHER" id="PTHR45723">
    <property type="entry name" value="SERINE/THREONINE-PROTEIN KINASE RIO1"/>
    <property type="match status" value="1"/>
</dbReference>
<dbReference type="Pfam" id="PF01163">
    <property type="entry name" value="RIO1"/>
    <property type="match status" value="1"/>
</dbReference>
<dbReference type="GO" id="GO:0004674">
    <property type="term" value="F:protein serine/threonine kinase activity"/>
    <property type="evidence" value="ECO:0007669"/>
    <property type="project" value="UniProtKB-KW"/>
</dbReference>
<evidence type="ECO:0000259" key="12">
    <source>
        <dbReference type="SMART" id="SM00090"/>
    </source>
</evidence>
<proteinExistence type="inferred from homology"/>
<evidence type="ECO:0000256" key="1">
    <source>
        <dbReference type="ARBA" id="ARBA00009196"/>
    </source>
</evidence>
<dbReference type="InterPro" id="IPR018934">
    <property type="entry name" value="RIO_dom"/>
</dbReference>
<dbReference type="Gene3D" id="1.10.510.10">
    <property type="entry name" value="Transferase(Phosphotransferase) domain 1"/>
    <property type="match status" value="1"/>
</dbReference>
<keyword evidence="6" id="KW-0547">Nucleotide-binding</keyword>
<keyword evidence="14" id="KW-1185">Reference proteome</keyword>
<dbReference type="PROSITE" id="PS01245">
    <property type="entry name" value="RIO1"/>
    <property type="match status" value="1"/>
</dbReference>
<dbReference type="SMART" id="SM00090">
    <property type="entry name" value="RIO"/>
    <property type="match status" value="1"/>
</dbReference>
<evidence type="ECO:0000256" key="2">
    <source>
        <dbReference type="ARBA" id="ARBA00012513"/>
    </source>
</evidence>
<evidence type="ECO:0000313" key="14">
    <source>
        <dbReference type="Proteomes" id="UP000012179"/>
    </source>
</evidence>
<keyword evidence="5" id="KW-0479">Metal-binding</keyword>
<dbReference type="AlphaFoldDB" id="A0A1W6SP00"/>
<keyword evidence="4" id="KW-0808">Transferase</keyword>
<dbReference type="GO" id="GO:0046872">
    <property type="term" value="F:metal ion binding"/>
    <property type="evidence" value="ECO:0007669"/>
    <property type="project" value="UniProtKB-KW"/>
</dbReference>
<dbReference type="EMBL" id="CP021106">
    <property type="protein sequence ID" value="ARO87517.1"/>
    <property type="molecule type" value="Genomic_DNA"/>
</dbReference>
<sequence length="287" mass="32090">MKIPKRIEPLVEEGLVDEVICQLMSGKEAMVYVVRCGEAIRCAKVYKEANARSFRQSVDYTEGRRVKNSRRARAMEKGTRYGRKAQEDAWRSVEVDSLCRLAAAGVRVPQPYNFFEGVLLMELVTGVNGAAAPRLNDLALTAEEARAHHLTLVREVVRMLCAGIVHGDLSEYNVLAGSDGLVIIDLPQAIDAAANNNARSMLVRDMDNLAAYFGRFAPELPATDYGREIWSLYQSGKLLPEIKLTGHFERDEKPADVSSVMREVDAALKEEAERQRYKREMANRALS</sequence>